<feature type="transmembrane region" description="Helical" evidence="1">
    <location>
        <begin position="298"/>
        <end position="321"/>
    </location>
</feature>
<evidence type="ECO:0000256" key="1">
    <source>
        <dbReference type="SAM" id="Phobius"/>
    </source>
</evidence>
<dbReference type="Pfam" id="PF06772">
    <property type="entry name" value="LtrA"/>
    <property type="match status" value="1"/>
</dbReference>
<evidence type="ECO:0000313" key="3">
    <source>
        <dbReference type="Proteomes" id="UP000566819"/>
    </source>
</evidence>
<protein>
    <recommendedName>
        <fullName evidence="4">Low temperature requirement A</fullName>
    </recommendedName>
</protein>
<sequence length="595" mass="66823">MDPNQKHRNTSLKLIATPLLHSTHQHGCSIEMHARHGSRSERAPEESMVGLKHQPTHNEGYQKLPEFHRHEEATNIELFYDLFFVANLASFSSVHEINDNSTLTSYVGFFCVLWFTWCQMTMFDVRYVADSILERLAKAIHLGVMVGLAVVGPGFDPSNQKEHIFRTMAFILMISRVVLALQYLLVMWHVRRYQNTKMPFIIISTTNFVAAIIYLGVAFAFKGNGGKSVAHRSFYVIAVFEIAINIFVSSRWKVASFKGTHLTQRMSLLTLIILGEGVIEICKTISKLVNYHNAWNSATVGCVIASISIIYFLYMLYFDALPPHHFGSIRQQFWAFLHFPLHLAIVLFLVGASQFFIWNKIQQVMVEVSNEFNVLENTPDFITNLATNNTQSISYSLGNLTSQIFNEYKPSKDTTEYNVDDTLAYLAAGYEASQDTTTFHNATDWILFQIATIQNSISQSIYENYGFSVSQKVLQAYGDDDTEAAIFSYLNSINLVFCYFFIATGFTLILLGILDILTLPRAHFNKGLIKNVRIVVSTTAYFAVGAIMCGFVGLRGTDAGNNLGKSPWILIVAAVAVVIVAVVRFVSIPGAEKGD</sequence>
<feature type="transmembrane region" description="Helical" evidence="1">
    <location>
        <begin position="233"/>
        <end position="254"/>
    </location>
</feature>
<accession>A0A8H4RWE7</accession>
<feature type="transmembrane region" description="Helical" evidence="1">
    <location>
        <begin position="534"/>
        <end position="554"/>
    </location>
</feature>
<dbReference type="PANTHER" id="PTHR42101">
    <property type="entry name" value="CHROMOSOME 16, WHOLE GENOME SHOTGUN SEQUENCE"/>
    <property type="match status" value="1"/>
</dbReference>
<evidence type="ECO:0008006" key="4">
    <source>
        <dbReference type="Google" id="ProtNLM"/>
    </source>
</evidence>
<keyword evidence="1" id="KW-1133">Transmembrane helix</keyword>
<gene>
    <name evidence="2" type="ORF">G7Y89_g1786</name>
</gene>
<dbReference type="AlphaFoldDB" id="A0A8H4RWE7"/>
<organism evidence="2 3">
    <name type="scientific">Cudoniella acicularis</name>
    <dbReference type="NCBI Taxonomy" id="354080"/>
    <lineage>
        <taxon>Eukaryota</taxon>
        <taxon>Fungi</taxon>
        <taxon>Dikarya</taxon>
        <taxon>Ascomycota</taxon>
        <taxon>Pezizomycotina</taxon>
        <taxon>Leotiomycetes</taxon>
        <taxon>Helotiales</taxon>
        <taxon>Tricladiaceae</taxon>
        <taxon>Cudoniella</taxon>
    </lineage>
</organism>
<feature type="transmembrane region" description="Helical" evidence="1">
    <location>
        <begin position="167"/>
        <end position="188"/>
    </location>
</feature>
<keyword evidence="1" id="KW-0472">Membrane</keyword>
<feature type="transmembrane region" description="Helical" evidence="1">
    <location>
        <begin position="493"/>
        <end position="514"/>
    </location>
</feature>
<dbReference type="OrthoDB" id="3177213at2759"/>
<feature type="transmembrane region" description="Helical" evidence="1">
    <location>
        <begin position="200"/>
        <end position="221"/>
    </location>
</feature>
<comment type="caution">
    <text evidence="2">The sequence shown here is derived from an EMBL/GenBank/DDBJ whole genome shotgun (WGS) entry which is preliminary data.</text>
</comment>
<dbReference type="EMBL" id="JAAMPI010000072">
    <property type="protein sequence ID" value="KAF4636310.1"/>
    <property type="molecule type" value="Genomic_DNA"/>
</dbReference>
<feature type="transmembrane region" description="Helical" evidence="1">
    <location>
        <begin position="566"/>
        <end position="586"/>
    </location>
</feature>
<name>A0A8H4RWE7_9HELO</name>
<dbReference type="Proteomes" id="UP000566819">
    <property type="component" value="Unassembled WGS sequence"/>
</dbReference>
<dbReference type="InterPro" id="IPR010640">
    <property type="entry name" value="Low_temperature_requirement_A"/>
</dbReference>
<dbReference type="PANTHER" id="PTHR42101:SF1">
    <property type="entry name" value="LOW TEMPERATURE REQUIREMENT A"/>
    <property type="match status" value="1"/>
</dbReference>
<reference evidence="2 3" key="1">
    <citation type="submission" date="2020-03" db="EMBL/GenBank/DDBJ databases">
        <title>Draft Genome Sequence of Cudoniella acicularis.</title>
        <authorList>
            <person name="Buettner E."/>
            <person name="Kellner H."/>
        </authorList>
    </citation>
    <scope>NUCLEOTIDE SEQUENCE [LARGE SCALE GENOMIC DNA]</scope>
    <source>
        <strain evidence="2 3">DSM 108380</strain>
    </source>
</reference>
<proteinExistence type="predicted"/>
<keyword evidence="1" id="KW-0812">Transmembrane</keyword>
<evidence type="ECO:0000313" key="2">
    <source>
        <dbReference type="EMBL" id="KAF4636310.1"/>
    </source>
</evidence>
<keyword evidence="3" id="KW-1185">Reference proteome</keyword>
<feature type="transmembrane region" description="Helical" evidence="1">
    <location>
        <begin position="333"/>
        <end position="357"/>
    </location>
</feature>
<feature type="transmembrane region" description="Helical" evidence="1">
    <location>
        <begin position="103"/>
        <end position="123"/>
    </location>
</feature>